<evidence type="ECO:0000313" key="13">
    <source>
        <dbReference type="Proteomes" id="UP000435877"/>
    </source>
</evidence>
<dbReference type="NCBIfam" id="NF002759">
    <property type="entry name" value="PRK02813.1"/>
    <property type="match status" value="1"/>
</dbReference>
<dbReference type="EMBL" id="CACSIM010000005">
    <property type="protein sequence ID" value="CAA0114765.1"/>
    <property type="molecule type" value="Genomic_DNA"/>
</dbReference>
<protein>
    <recommendedName>
        <fullName evidence="10">M18 family aminopeptidase</fullName>
        <ecNumber evidence="10">3.4.11.-</ecNumber>
    </recommendedName>
</protein>
<dbReference type="RefSeq" id="WP_159267908.1">
    <property type="nucleotide sequence ID" value="NZ_CACSIK010000001.1"/>
</dbReference>
<reference evidence="13 14" key="1">
    <citation type="submission" date="2019-11" db="EMBL/GenBank/DDBJ databases">
        <authorList>
            <person name="Holert J."/>
        </authorList>
    </citation>
    <scope>NUCLEOTIDE SEQUENCE [LARGE SCALE GENOMIC DNA]</scope>
    <source>
        <strain evidence="12">BC3_2A</strain>
        <strain evidence="11">SB11_1A</strain>
    </source>
</reference>
<accession>A0A5S9ND29</accession>
<dbReference type="GO" id="GO:0006508">
    <property type="term" value="P:proteolysis"/>
    <property type="evidence" value="ECO:0007669"/>
    <property type="project" value="UniProtKB-KW"/>
</dbReference>
<dbReference type="InterPro" id="IPR023358">
    <property type="entry name" value="Peptidase_M18_dom2"/>
</dbReference>
<comment type="similarity">
    <text evidence="2 9">Belongs to the peptidase M18 family.</text>
</comment>
<evidence type="ECO:0000256" key="2">
    <source>
        <dbReference type="ARBA" id="ARBA00008290"/>
    </source>
</evidence>
<dbReference type="PANTHER" id="PTHR28570:SF3">
    <property type="entry name" value="ASPARTYL AMINOPEPTIDASE"/>
    <property type="match status" value="1"/>
</dbReference>
<dbReference type="PANTHER" id="PTHR28570">
    <property type="entry name" value="ASPARTYL AMINOPEPTIDASE"/>
    <property type="match status" value="1"/>
</dbReference>
<keyword evidence="3 9" id="KW-0031">Aminopeptidase</keyword>
<keyword evidence="7 9" id="KW-0862">Zinc</keyword>
<keyword evidence="13" id="KW-1185">Reference proteome</keyword>
<dbReference type="SUPFAM" id="SSF53187">
    <property type="entry name" value="Zn-dependent exopeptidases"/>
    <property type="match status" value="1"/>
</dbReference>
<dbReference type="OrthoDB" id="5288740at2"/>
<proteinExistence type="inferred from homology"/>
<keyword evidence="4 9" id="KW-0645">Protease</keyword>
<evidence type="ECO:0000313" key="14">
    <source>
        <dbReference type="Proteomes" id="UP000439591"/>
    </source>
</evidence>
<evidence type="ECO:0000256" key="6">
    <source>
        <dbReference type="ARBA" id="ARBA00022801"/>
    </source>
</evidence>
<evidence type="ECO:0000256" key="9">
    <source>
        <dbReference type="RuleBase" id="RU004386"/>
    </source>
</evidence>
<dbReference type="GO" id="GO:0004177">
    <property type="term" value="F:aminopeptidase activity"/>
    <property type="evidence" value="ECO:0007669"/>
    <property type="project" value="UniProtKB-KW"/>
</dbReference>
<dbReference type="EMBL" id="CACSIK010000001">
    <property type="protein sequence ID" value="CAA0087399.1"/>
    <property type="molecule type" value="Genomic_DNA"/>
</dbReference>
<evidence type="ECO:0000256" key="1">
    <source>
        <dbReference type="ARBA" id="ARBA00001947"/>
    </source>
</evidence>
<dbReference type="AlphaFoldDB" id="A0A5S9ND29"/>
<comment type="cofactor">
    <cofactor evidence="1 10">
        <name>Zn(2+)</name>
        <dbReference type="ChEBI" id="CHEBI:29105"/>
    </cofactor>
</comment>
<keyword evidence="5 9" id="KW-0479">Metal-binding</keyword>
<evidence type="ECO:0000256" key="5">
    <source>
        <dbReference type="ARBA" id="ARBA00022723"/>
    </source>
</evidence>
<evidence type="ECO:0000256" key="4">
    <source>
        <dbReference type="ARBA" id="ARBA00022670"/>
    </source>
</evidence>
<gene>
    <name evidence="11" type="primary">apeB</name>
    <name evidence="11" type="ORF">IHBHHGIJ_01301</name>
    <name evidence="12" type="ORF">KFEGEMFD_03041</name>
</gene>
<dbReference type="GO" id="GO:0008270">
    <property type="term" value="F:zinc ion binding"/>
    <property type="evidence" value="ECO:0007669"/>
    <property type="project" value="InterPro"/>
</dbReference>
<dbReference type="GO" id="GO:0008237">
    <property type="term" value="F:metallopeptidase activity"/>
    <property type="evidence" value="ECO:0007669"/>
    <property type="project" value="UniProtKB-KW"/>
</dbReference>
<dbReference type="GO" id="GO:0005737">
    <property type="term" value="C:cytoplasm"/>
    <property type="evidence" value="ECO:0007669"/>
    <property type="project" value="UniProtKB-ARBA"/>
</dbReference>
<dbReference type="Gene3D" id="2.30.250.10">
    <property type="entry name" value="Aminopeptidase i, Domain 2"/>
    <property type="match status" value="1"/>
</dbReference>
<dbReference type="InterPro" id="IPR001948">
    <property type="entry name" value="Peptidase_M18"/>
</dbReference>
<evidence type="ECO:0000313" key="11">
    <source>
        <dbReference type="EMBL" id="CAA0087399.1"/>
    </source>
</evidence>
<dbReference type="Gene3D" id="3.40.630.10">
    <property type="entry name" value="Zn peptidases"/>
    <property type="match status" value="1"/>
</dbReference>
<evidence type="ECO:0000256" key="3">
    <source>
        <dbReference type="ARBA" id="ARBA00022438"/>
    </source>
</evidence>
<evidence type="ECO:0000256" key="8">
    <source>
        <dbReference type="ARBA" id="ARBA00023049"/>
    </source>
</evidence>
<dbReference type="EC" id="3.4.11.-" evidence="10"/>
<organism evidence="11 13">
    <name type="scientific">Zhongshania aliphaticivorans</name>
    <dbReference type="NCBI Taxonomy" id="1470434"/>
    <lineage>
        <taxon>Bacteria</taxon>
        <taxon>Pseudomonadati</taxon>
        <taxon>Pseudomonadota</taxon>
        <taxon>Gammaproteobacteria</taxon>
        <taxon>Cellvibrionales</taxon>
        <taxon>Spongiibacteraceae</taxon>
        <taxon>Zhongshania</taxon>
    </lineage>
</organism>
<dbReference type="FunFam" id="2.30.250.10:FF:000003">
    <property type="entry name" value="Probable M18 family aminopeptidase 2"/>
    <property type="match status" value="1"/>
</dbReference>
<evidence type="ECO:0000256" key="10">
    <source>
        <dbReference type="RuleBase" id="RU004387"/>
    </source>
</evidence>
<dbReference type="SUPFAM" id="SSF101821">
    <property type="entry name" value="Aminopeptidase/glucanase lid domain"/>
    <property type="match status" value="1"/>
</dbReference>
<name>A0A5S9ND29_9GAMM</name>
<dbReference type="Proteomes" id="UP000439591">
    <property type="component" value="Unassembled WGS sequence"/>
</dbReference>
<keyword evidence="6 9" id="KW-0378">Hydrolase</keyword>
<dbReference type="Proteomes" id="UP000435877">
    <property type="component" value="Unassembled WGS sequence"/>
</dbReference>
<keyword evidence="8 9" id="KW-0482">Metalloprotease</keyword>
<evidence type="ECO:0000313" key="12">
    <source>
        <dbReference type="EMBL" id="CAA0114765.1"/>
    </source>
</evidence>
<dbReference type="Pfam" id="PF02127">
    <property type="entry name" value="Peptidase_M18"/>
    <property type="match status" value="1"/>
</dbReference>
<sequence>MSDVNQFNANLCAFLDASPTPFHAVEVMRLRLETAGFIALNERAEWCVEPGKSYYVIRNNSSIVAFHCGTENLQECGWRMVGAHTDSPNLKVKPTPELLRHGYVQLGVEVYGGALLNPWFDRDLGLAGRVNYENASGDLCSALINIDRPVGVIPSLAIHLDREANSGRSINPQRDLPVVLMQSEEGVNFRALLKEQLAQQGIDDVNTVLDYELSFYDCQAAAIMGWNGDFIASARLDNLLSCFIGLEALLAADTTQHTVLVCNDHEEVGSQSAVGAQGPMLESVLRRVAGEEVVWQRAIANSMMISADNAHGIHPNFSDKHDGNHGPLLNSGPVIKNNVNQRYATNSETSSLFRRLCANCGVAVQSFVVRSDMACGSTIGPITASAIGVKTLDIGVPTFAMHSIRELAGSRDSFDLHTVLRNYFELESVLDSDNH</sequence>
<dbReference type="PRINTS" id="PR00932">
    <property type="entry name" value="AMINO1PTASE"/>
</dbReference>
<dbReference type="CDD" id="cd05658">
    <property type="entry name" value="M18_DAP"/>
    <property type="match status" value="1"/>
</dbReference>
<evidence type="ECO:0000256" key="7">
    <source>
        <dbReference type="ARBA" id="ARBA00022833"/>
    </source>
</evidence>